<accession>A0A1F6AQY8</accession>
<dbReference type="Proteomes" id="UP000176609">
    <property type="component" value="Unassembled WGS sequence"/>
</dbReference>
<reference evidence="1 2" key="1">
    <citation type="journal article" date="2016" name="Nat. Commun.">
        <title>Thousands of microbial genomes shed light on interconnected biogeochemical processes in an aquifer system.</title>
        <authorList>
            <person name="Anantharaman K."/>
            <person name="Brown C.T."/>
            <person name="Hug L.A."/>
            <person name="Sharon I."/>
            <person name="Castelle C.J."/>
            <person name="Probst A.J."/>
            <person name="Thomas B.C."/>
            <person name="Singh A."/>
            <person name="Wilkins M.J."/>
            <person name="Karaoz U."/>
            <person name="Brodie E.L."/>
            <person name="Williams K.H."/>
            <person name="Hubbard S.S."/>
            <person name="Banfield J.F."/>
        </authorList>
    </citation>
    <scope>NUCLEOTIDE SEQUENCE [LARGE SCALE GENOMIC DNA]</scope>
</reference>
<dbReference type="GO" id="GO:0004803">
    <property type="term" value="F:transposase activity"/>
    <property type="evidence" value="ECO:0007669"/>
    <property type="project" value="InterPro"/>
</dbReference>
<dbReference type="GO" id="GO:0006313">
    <property type="term" value="P:DNA transposition"/>
    <property type="evidence" value="ECO:0007669"/>
    <property type="project" value="InterPro"/>
</dbReference>
<dbReference type="PANTHER" id="PTHR34322">
    <property type="entry name" value="TRANSPOSASE, Y1_TNP DOMAIN-CONTAINING"/>
    <property type="match status" value="1"/>
</dbReference>
<evidence type="ECO:0008006" key="3">
    <source>
        <dbReference type="Google" id="ProtNLM"/>
    </source>
</evidence>
<comment type="caution">
    <text evidence="1">The sequence shown here is derived from an EMBL/GenBank/DDBJ whole genome shotgun (WGS) entry which is preliminary data.</text>
</comment>
<dbReference type="PANTHER" id="PTHR34322:SF2">
    <property type="entry name" value="TRANSPOSASE IS200-LIKE DOMAIN-CONTAINING PROTEIN"/>
    <property type="match status" value="1"/>
</dbReference>
<dbReference type="EMBL" id="MFJR01000007">
    <property type="protein sequence ID" value="OGG27101.1"/>
    <property type="molecule type" value="Genomic_DNA"/>
</dbReference>
<protein>
    <recommendedName>
        <fullName evidence="3">Transposase IS200-like domain-containing protein</fullName>
    </recommendedName>
</protein>
<gene>
    <name evidence="1" type="ORF">A2960_03100</name>
</gene>
<sequence length="140" mass="16216">MQILMTAYTMYINKKYDRVGHIFQGRFQSIIVEKESYLLQVHRYIHLNPLKAGLVNSLQDYPWSSYTSYFTSIDGLPSLDTKGILEMFSPDPARQKQLLHEFTLAGLKEEFNPIKKQIRGVLGSSKFSQKLTRMLKGVRP</sequence>
<dbReference type="GO" id="GO:0003677">
    <property type="term" value="F:DNA binding"/>
    <property type="evidence" value="ECO:0007669"/>
    <property type="project" value="InterPro"/>
</dbReference>
<dbReference type="InterPro" id="IPR036515">
    <property type="entry name" value="Transposase_17_sf"/>
</dbReference>
<name>A0A1F6AQY8_9BACT</name>
<evidence type="ECO:0000313" key="2">
    <source>
        <dbReference type="Proteomes" id="UP000176609"/>
    </source>
</evidence>
<dbReference type="AlphaFoldDB" id="A0A1F6AQY8"/>
<organism evidence="1 2">
    <name type="scientific">Candidatus Gottesmanbacteria bacterium RIFCSPLOWO2_01_FULL_39_12b</name>
    <dbReference type="NCBI Taxonomy" id="1798388"/>
    <lineage>
        <taxon>Bacteria</taxon>
        <taxon>Candidatus Gottesmaniibacteriota</taxon>
    </lineage>
</organism>
<dbReference type="Gene3D" id="3.30.70.1290">
    <property type="entry name" value="Transposase IS200-like"/>
    <property type="match status" value="1"/>
</dbReference>
<evidence type="ECO:0000313" key="1">
    <source>
        <dbReference type="EMBL" id="OGG27101.1"/>
    </source>
</evidence>
<dbReference type="SUPFAM" id="SSF143422">
    <property type="entry name" value="Transposase IS200-like"/>
    <property type="match status" value="1"/>
</dbReference>
<proteinExistence type="predicted"/>